<evidence type="ECO:0000256" key="1">
    <source>
        <dbReference type="SAM" id="MobiDB-lite"/>
    </source>
</evidence>
<feature type="compositionally biased region" description="Polar residues" evidence="1">
    <location>
        <begin position="24"/>
        <end position="51"/>
    </location>
</feature>
<accession>A0AAV7VRR3</accession>
<feature type="region of interest" description="Disordered" evidence="1">
    <location>
        <begin position="23"/>
        <end position="51"/>
    </location>
</feature>
<evidence type="ECO:0000313" key="3">
    <source>
        <dbReference type="Proteomes" id="UP001066276"/>
    </source>
</evidence>
<dbReference type="Proteomes" id="UP001066276">
    <property type="component" value="Chromosome 2_1"/>
</dbReference>
<gene>
    <name evidence="2" type="ORF">NDU88_008157</name>
</gene>
<proteinExistence type="predicted"/>
<dbReference type="AlphaFoldDB" id="A0AAV7VRR3"/>
<name>A0AAV7VRR3_PLEWA</name>
<dbReference type="EMBL" id="JANPWB010000003">
    <property type="protein sequence ID" value="KAJ1204379.1"/>
    <property type="molecule type" value="Genomic_DNA"/>
</dbReference>
<organism evidence="2 3">
    <name type="scientific">Pleurodeles waltl</name>
    <name type="common">Iberian ribbed newt</name>
    <dbReference type="NCBI Taxonomy" id="8319"/>
    <lineage>
        <taxon>Eukaryota</taxon>
        <taxon>Metazoa</taxon>
        <taxon>Chordata</taxon>
        <taxon>Craniata</taxon>
        <taxon>Vertebrata</taxon>
        <taxon>Euteleostomi</taxon>
        <taxon>Amphibia</taxon>
        <taxon>Batrachia</taxon>
        <taxon>Caudata</taxon>
        <taxon>Salamandroidea</taxon>
        <taxon>Salamandridae</taxon>
        <taxon>Pleurodelinae</taxon>
        <taxon>Pleurodeles</taxon>
    </lineage>
</organism>
<reference evidence="2" key="1">
    <citation type="journal article" date="2022" name="bioRxiv">
        <title>Sequencing and chromosome-scale assembly of the giantPleurodeles waltlgenome.</title>
        <authorList>
            <person name="Brown T."/>
            <person name="Elewa A."/>
            <person name="Iarovenko S."/>
            <person name="Subramanian E."/>
            <person name="Araus A.J."/>
            <person name="Petzold A."/>
            <person name="Susuki M."/>
            <person name="Suzuki K.-i.T."/>
            <person name="Hayashi T."/>
            <person name="Toyoda A."/>
            <person name="Oliveira C."/>
            <person name="Osipova E."/>
            <person name="Leigh N.D."/>
            <person name="Simon A."/>
            <person name="Yun M.H."/>
        </authorList>
    </citation>
    <scope>NUCLEOTIDE SEQUENCE</scope>
    <source>
        <strain evidence="2">20211129_DDA</strain>
        <tissue evidence="2">Liver</tissue>
    </source>
</reference>
<keyword evidence="3" id="KW-1185">Reference proteome</keyword>
<evidence type="ECO:0000313" key="2">
    <source>
        <dbReference type="EMBL" id="KAJ1204379.1"/>
    </source>
</evidence>
<protein>
    <submittedName>
        <fullName evidence="2">Uncharacterized protein</fullName>
    </submittedName>
</protein>
<comment type="caution">
    <text evidence="2">The sequence shown here is derived from an EMBL/GenBank/DDBJ whole genome shotgun (WGS) entry which is preliminary data.</text>
</comment>
<sequence>MPGCRSSNIHLGKPARQLLFSEALSHTGTSSPTSQEHPTTQSHVMVDTSQGPTLDRILQEISVVGRRLEGMDSMMASLTEDTRSMGLDIAGFQSQVTVLEELVTTVETQAVLA</sequence>